<dbReference type="InterPro" id="IPR005135">
    <property type="entry name" value="Endo/exonuclease/phosphatase"/>
</dbReference>
<dbReference type="Pfam" id="PF03372">
    <property type="entry name" value="Exo_endo_phos"/>
    <property type="match status" value="1"/>
</dbReference>
<dbReference type="Proteomes" id="UP000188533">
    <property type="component" value="Unassembled WGS sequence"/>
</dbReference>
<dbReference type="AlphaFoldDB" id="A0A1Q3ET82"/>
<dbReference type="Gene3D" id="3.60.10.10">
    <property type="entry name" value="Endonuclease/exonuclease/phosphatase"/>
    <property type="match status" value="1"/>
</dbReference>
<comment type="caution">
    <text evidence="4">The sequence shown here is derived from an EMBL/GenBank/DDBJ whole genome shotgun (WGS) entry which is preliminary data.</text>
</comment>
<feature type="region of interest" description="Disordered" evidence="1">
    <location>
        <begin position="478"/>
        <end position="500"/>
    </location>
</feature>
<dbReference type="InterPro" id="IPR013320">
    <property type="entry name" value="ConA-like_dom_sf"/>
</dbReference>
<keyword evidence="2" id="KW-0732">Signal</keyword>
<feature type="signal peptide" evidence="2">
    <location>
        <begin position="1"/>
        <end position="18"/>
    </location>
</feature>
<organism evidence="4 5">
    <name type="scientific">Lentinula edodes</name>
    <name type="common">Shiitake mushroom</name>
    <name type="synonym">Lentinus edodes</name>
    <dbReference type="NCBI Taxonomy" id="5353"/>
    <lineage>
        <taxon>Eukaryota</taxon>
        <taxon>Fungi</taxon>
        <taxon>Dikarya</taxon>
        <taxon>Basidiomycota</taxon>
        <taxon>Agaricomycotina</taxon>
        <taxon>Agaricomycetes</taxon>
        <taxon>Agaricomycetidae</taxon>
        <taxon>Agaricales</taxon>
        <taxon>Marasmiineae</taxon>
        <taxon>Omphalotaceae</taxon>
        <taxon>Lentinula</taxon>
    </lineage>
</organism>
<evidence type="ECO:0000313" key="4">
    <source>
        <dbReference type="EMBL" id="GAW10420.1"/>
    </source>
</evidence>
<reference evidence="4 5" key="2">
    <citation type="submission" date="2017-02" db="EMBL/GenBank/DDBJ databases">
        <title>A genome survey and senescence transcriptome analysis in Lentinula edodes.</title>
        <authorList>
            <person name="Sakamoto Y."/>
            <person name="Nakade K."/>
            <person name="Sato S."/>
            <person name="Yoshida Y."/>
            <person name="Miyazaki K."/>
            <person name="Natsume S."/>
            <person name="Konno N."/>
        </authorList>
    </citation>
    <scope>NUCLEOTIDE SEQUENCE [LARGE SCALE GENOMIC DNA]</scope>
    <source>
        <strain evidence="4 5">NBRC 111202</strain>
    </source>
</reference>
<dbReference type="SUPFAM" id="SSF49899">
    <property type="entry name" value="Concanavalin A-like lectins/glucanases"/>
    <property type="match status" value="1"/>
</dbReference>
<feature type="chain" id="PRO_5013360970" evidence="2">
    <location>
        <begin position="19"/>
        <end position="969"/>
    </location>
</feature>
<keyword evidence="5" id="KW-1185">Reference proteome</keyword>
<dbReference type="PROSITE" id="PS51762">
    <property type="entry name" value="GH16_2"/>
    <property type="match status" value="1"/>
</dbReference>
<evidence type="ECO:0000256" key="2">
    <source>
        <dbReference type="SAM" id="SignalP"/>
    </source>
</evidence>
<dbReference type="Gene3D" id="2.60.120.200">
    <property type="match status" value="1"/>
</dbReference>
<sequence length="969" mass="102877">MLKSTLFWFCALISTIHATLVTDVQGIAFQSPFAGKSVSNVTGVVTAKTSGGFYISGTSSSDVRASNGLFIFSETTTVLNKVAVGDMVSVTGTVSEFRSSSDPDDLTATEITSPTAANVVVLSTSNTVSPVKLGTDRIPPTQALSALDVGPDGWLSVPNNQSRVDTVNATLVPADYGLDFWASLEGQLVTVPSPLSVAFPNDFGEFWVVGDWPVTGLNSRGGLSITIGPDNIPDANPEAVIIGAPIDGTTNPVVSLGVTLSDITGVVQYQFGFYYILPLTAPKVLTTPTTTAPPTNITADITDICIVTFGDYNVDNFGPTATQLPTVASHIATHLLSPDIVFLQEIQDNDGATDDGVVSSNVTLSALVSAIAAVNGVTYDFVVIDPVNDADGGEPGGNIRQAYLYRSQKINLVSGSPAGTATEAIAVSSSSGVPKLNFNPGRIDPSNAAWEDSRKPLVAEWQTNGGATLFTVNLHLESKDGSSSTEGNSRPPVNSPVAKRTSQVDLVAEFVQSVLDIDSKANILVAGDCNEYLETRSVFASLTDIMSEMDELADVDPVERYTYVFDQNSEQLDHAFVSTALSNRQNAIQHIHVNNWMANIDERASDHDPSVGKVRLSFLLLSVLTTLTAICAQTYTISQNLSGSNFLSAFAYNESAIDYNNFGNVHFLSQSDAVADNLTYVDSNGHVIIKVDNTTDANGDSTFGRNSVYLESNEMMTIGSLLVFDAVHIPYGCSVWPSLFTQGQDWPDNGEMDLIENVNLATSNQYSLHAGSSSCVQSSSATSNQTGTTTSTNCTVVPSEDENTGCVVEDTQSDSFGAGFAENNGGVYAVLWDESGIAMWFFNRSSVPSDISSSQPDPTSWSTASAWYPASGCSPSSVFGPQTITLYIDICGAFAGDTTTFDETCSSVASNCTSLVQTASNYDNAYWEINYLRVFTTGTSNDAHAETVFSYKTLLAILVAASLELYMLL</sequence>
<dbReference type="PANTHER" id="PTHR42834:SF1">
    <property type="entry name" value="ENDONUCLEASE_EXONUCLEASE_PHOSPHATASE FAMILY PROTEIN (AFU_ORTHOLOGUE AFUA_3G09210)"/>
    <property type="match status" value="1"/>
</dbReference>
<accession>A0A1Q3ET82</accession>
<dbReference type="EMBL" id="BDGU01001716">
    <property type="protein sequence ID" value="GAW10420.1"/>
    <property type="molecule type" value="Genomic_DNA"/>
</dbReference>
<feature type="compositionally biased region" description="Polar residues" evidence="1">
    <location>
        <begin position="481"/>
        <end position="492"/>
    </location>
</feature>
<dbReference type="GO" id="GO:0004553">
    <property type="term" value="F:hydrolase activity, hydrolyzing O-glycosyl compounds"/>
    <property type="evidence" value="ECO:0007669"/>
    <property type="project" value="InterPro"/>
</dbReference>
<protein>
    <submittedName>
        <fullName evidence="4">DNase I-like protein</fullName>
    </submittedName>
</protein>
<evidence type="ECO:0000256" key="1">
    <source>
        <dbReference type="SAM" id="MobiDB-lite"/>
    </source>
</evidence>
<gene>
    <name evidence="4" type="ORF">LENED_012681</name>
</gene>
<dbReference type="GO" id="GO:0005975">
    <property type="term" value="P:carbohydrate metabolic process"/>
    <property type="evidence" value="ECO:0007669"/>
    <property type="project" value="InterPro"/>
</dbReference>
<dbReference type="InterPro" id="IPR000757">
    <property type="entry name" value="Beta-glucanase-like"/>
</dbReference>
<evidence type="ECO:0000259" key="3">
    <source>
        <dbReference type="PROSITE" id="PS51762"/>
    </source>
</evidence>
<evidence type="ECO:0000313" key="5">
    <source>
        <dbReference type="Proteomes" id="UP000188533"/>
    </source>
</evidence>
<reference evidence="4 5" key="1">
    <citation type="submission" date="2016-08" db="EMBL/GenBank/DDBJ databases">
        <authorList>
            <consortium name="Lentinula edodes genome sequencing consortium"/>
            <person name="Sakamoto Y."/>
            <person name="Nakade K."/>
            <person name="Sato S."/>
            <person name="Yoshida Y."/>
            <person name="Miyazaki K."/>
            <person name="Natsume S."/>
            <person name="Konno N."/>
        </authorList>
    </citation>
    <scope>NUCLEOTIDE SEQUENCE [LARGE SCALE GENOMIC DNA]</scope>
    <source>
        <strain evidence="4 5">NBRC 111202</strain>
    </source>
</reference>
<name>A0A1Q3ET82_LENED</name>
<dbReference type="PANTHER" id="PTHR42834">
    <property type="entry name" value="ENDONUCLEASE/EXONUCLEASE/PHOSPHATASE FAMILY PROTEIN (AFU_ORTHOLOGUE AFUA_3G09210)"/>
    <property type="match status" value="1"/>
</dbReference>
<dbReference type="STRING" id="5353.A0A1Q3ET82"/>
<dbReference type="SUPFAM" id="SSF56219">
    <property type="entry name" value="DNase I-like"/>
    <property type="match status" value="1"/>
</dbReference>
<dbReference type="InterPro" id="IPR036691">
    <property type="entry name" value="Endo/exonu/phosph_ase_sf"/>
</dbReference>
<proteinExistence type="predicted"/>
<dbReference type="CDD" id="cd04486">
    <property type="entry name" value="YhcR_OBF_like"/>
    <property type="match status" value="1"/>
</dbReference>
<dbReference type="Pfam" id="PF26113">
    <property type="entry name" value="GH16_XgeA"/>
    <property type="match status" value="1"/>
</dbReference>
<feature type="domain" description="GH16" evidence="3">
    <location>
        <begin position="633"/>
        <end position="899"/>
    </location>
</feature>